<dbReference type="RefSeq" id="WP_226696151.1">
    <property type="nucleotide sequence ID" value="NZ_JAJAPX010000004.1"/>
</dbReference>
<name>A0A9X1I6I3_9FLAO</name>
<feature type="signal peptide" evidence="1">
    <location>
        <begin position="1"/>
        <end position="19"/>
    </location>
</feature>
<evidence type="ECO:0000313" key="3">
    <source>
        <dbReference type="Proteomes" id="UP001139286"/>
    </source>
</evidence>
<protein>
    <submittedName>
        <fullName evidence="2">Uncharacterized protein</fullName>
    </submittedName>
</protein>
<sequence length="150" mass="16988">MRKLLVLFTLLIISISCKSSDDNIDCATVICEASSYYIKIIDSETGNNYVTENNITNNNITIKNTEDEAIYFYVVSTSNEDYNNTISIGLHTLNNESITIENLSELETSYSTTINDTNSCCPNILIEDFAVSTEYNYTFDYELNILTIYV</sequence>
<dbReference type="PROSITE" id="PS51257">
    <property type="entry name" value="PROKAR_LIPOPROTEIN"/>
    <property type="match status" value="1"/>
</dbReference>
<dbReference type="EMBL" id="JAJAPX010000004">
    <property type="protein sequence ID" value="MCB4808751.1"/>
    <property type="molecule type" value="Genomic_DNA"/>
</dbReference>
<evidence type="ECO:0000256" key="1">
    <source>
        <dbReference type="SAM" id="SignalP"/>
    </source>
</evidence>
<gene>
    <name evidence="2" type="ORF">LG651_10860</name>
</gene>
<reference evidence="2" key="1">
    <citation type="submission" date="2021-10" db="EMBL/GenBank/DDBJ databases">
        <title>Tamlana sargassums sp. nov., and Tamlana laminarinivorans sp. nov., two new bacteria isolated from the brown alga.</title>
        <authorList>
            <person name="Li J."/>
        </authorList>
    </citation>
    <scope>NUCLEOTIDE SEQUENCE</scope>
    <source>
        <strain evidence="2">62-3</strain>
    </source>
</reference>
<keyword evidence="3" id="KW-1185">Reference proteome</keyword>
<keyword evidence="1" id="KW-0732">Signal</keyword>
<organism evidence="2 3">
    <name type="scientific">Neotamlana sargassicola</name>
    <dbReference type="NCBI Taxonomy" id="2883125"/>
    <lineage>
        <taxon>Bacteria</taxon>
        <taxon>Pseudomonadati</taxon>
        <taxon>Bacteroidota</taxon>
        <taxon>Flavobacteriia</taxon>
        <taxon>Flavobacteriales</taxon>
        <taxon>Flavobacteriaceae</taxon>
        <taxon>Neotamlana</taxon>
    </lineage>
</organism>
<proteinExistence type="predicted"/>
<dbReference type="AlphaFoldDB" id="A0A9X1I6I3"/>
<evidence type="ECO:0000313" key="2">
    <source>
        <dbReference type="EMBL" id="MCB4808751.1"/>
    </source>
</evidence>
<comment type="caution">
    <text evidence="2">The sequence shown here is derived from an EMBL/GenBank/DDBJ whole genome shotgun (WGS) entry which is preliminary data.</text>
</comment>
<accession>A0A9X1I6I3</accession>
<dbReference type="Proteomes" id="UP001139286">
    <property type="component" value="Unassembled WGS sequence"/>
</dbReference>
<feature type="chain" id="PRO_5040848446" evidence="1">
    <location>
        <begin position="20"/>
        <end position="150"/>
    </location>
</feature>